<accession>A0ABD3GHQ5</accession>
<dbReference type="AlphaFoldDB" id="A0ABD3GHQ5"/>
<reference evidence="2 3" key="1">
    <citation type="submission" date="2024-09" db="EMBL/GenBank/DDBJ databases">
        <title>Chromosome-scale assembly of Riccia sorocarpa.</title>
        <authorList>
            <person name="Paukszto L."/>
        </authorList>
    </citation>
    <scope>NUCLEOTIDE SEQUENCE [LARGE SCALE GENOMIC DNA]</scope>
    <source>
        <strain evidence="2">LP-2024</strain>
        <tissue evidence="2">Aerial parts of the thallus</tissue>
    </source>
</reference>
<organism evidence="2 3">
    <name type="scientific">Riccia sorocarpa</name>
    <dbReference type="NCBI Taxonomy" id="122646"/>
    <lineage>
        <taxon>Eukaryota</taxon>
        <taxon>Viridiplantae</taxon>
        <taxon>Streptophyta</taxon>
        <taxon>Embryophyta</taxon>
        <taxon>Marchantiophyta</taxon>
        <taxon>Marchantiopsida</taxon>
        <taxon>Marchantiidae</taxon>
        <taxon>Marchantiales</taxon>
        <taxon>Ricciaceae</taxon>
        <taxon>Riccia</taxon>
    </lineage>
</organism>
<dbReference type="PANTHER" id="PTHR13265">
    <property type="entry name" value="THO COMPLEX SUBUNIT 1"/>
    <property type="match status" value="1"/>
</dbReference>
<dbReference type="Pfam" id="PF11957">
    <property type="entry name" value="efThoc1"/>
    <property type="match status" value="1"/>
</dbReference>
<dbReference type="InterPro" id="IPR021861">
    <property type="entry name" value="THO_THOC1"/>
</dbReference>
<gene>
    <name evidence="2" type="ORF">R1sor_027563</name>
</gene>
<protein>
    <submittedName>
        <fullName evidence="2">Uncharacterized protein</fullName>
    </submittedName>
</protein>
<evidence type="ECO:0000313" key="3">
    <source>
        <dbReference type="Proteomes" id="UP001633002"/>
    </source>
</evidence>
<sequence length="186" mass="21315">MLRTCSQLLRRRILMFWSIFFPLSERSTVNIKGSCTHSMRPSTRKNPLLMEHFCNPAYLVQYRADWQAFSSSLLTVLQTFEAQPLRSVMKMKVATSGKTEKEGQRESLREEVKHMKSEVRKLLEITPPKGKESISVLSISLRGKETVYVGVFEVYCWKGLRFAARQDLEGVSRVAKSGIEVVVPLN</sequence>
<keyword evidence="1" id="KW-0175">Coiled coil</keyword>
<dbReference type="Proteomes" id="UP001633002">
    <property type="component" value="Unassembled WGS sequence"/>
</dbReference>
<name>A0ABD3GHQ5_9MARC</name>
<comment type="caution">
    <text evidence="2">The sequence shown here is derived from an EMBL/GenBank/DDBJ whole genome shotgun (WGS) entry which is preliminary data.</text>
</comment>
<evidence type="ECO:0000313" key="2">
    <source>
        <dbReference type="EMBL" id="KAL3677615.1"/>
    </source>
</evidence>
<evidence type="ECO:0000256" key="1">
    <source>
        <dbReference type="SAM" id="Coils"/>
    </source>
</evidence>
<proteinExistence type="predicted"/>
<feature type="coiled-coil region" evidence="1">
    <location>
        <begin position="98"/>
        <end position="125"/>
    </location>
</feature>
<dbReference type="PANTHER" id="PTHR13265:SF0">
    <property type="entry name" value="HPR1"/>
    <property type="match status" value="1"/>
</dbReference>
<dbReference type="EMBL" id="JBJQOH010000008">
    <property type="protein sequence ID" value="KAL3677615.1"/>
    <property type="molecule type" value="Genomic_DNA"/>
</dbReference>
<keyword evidence="3" id="KW-1185">Reference proteome</keyword>